<proteinExistence type="predicted"/>
<dbReference type="EMBL" id="CP107567">
    <property type="protein sequence ID" value="UYQ64003.1"/>
    <property type="molecule type" value="Genomic_DNA"/>
</dbReference>
<evidence type="ECO:0000313" key="3">
    <source>
        <dbReference type="Proteomes" id="UP001163878"/>
    </source>
</evidence>
<evidence type="ECO:0000313" key="2">
    <source>
        <dbReference type="EMBL" id="UYQ64003.1"/>
    </source>
</evidence>
<gene>
    <name evidence="2" type="ORF">OGH68_22740</name>
</gene>
<feature type="region of interest" description="Disordered" evidence="1">
    <location>
        <begin position="255"/>
        <end position="341"/>
    </location>
</feature>
<accession>A0ABY6IAF9</accession>
<feature type="region of interest" description="Disordered" evidence="1">
    <location>
        <begin position="133"/>
        <end position="214"/>
    </location>
</feature>
<feature type="compositionally biased region" description="Acidic residues" evidence="1">
    <location>
        <begin position="303"/>
        <end position="315"/>
    </location>
</feature>
<feature type="compositionally biased region" description="Polar residues" evidence="1">
    <location>
        <begin position="323"/>
        <end position="341"/>
    </location>
</feature>
<organism evidence="2 3">
    <name type="scientific">Streptomyces peucetius</name>
    <dbReference type="NCBI Taxonomy" id="1950"/>
    <lineage>
        <taxon>Bacteria</taxon>
        <taxon>Bacillati</taxon>
        <taxon>Actinomycetota</taxon>
        <taxon>Actinomycetes</taxon>
        <taxon>Kitasatosporales</taxon>
        <taxon>Streptomycetaceae</taxon>
        <taxon>Streptomyces</taxon>
    </lineage>
</organism>
<sequence length="353" mass="34256">MADERYEWLDSDAAERLLRGMPVDAADERARTDAARLAAALDSAADSGHRYDDGELPGEAAAMAAFRKARADVTAPGAAAGASLGTVRVARAARPGRGLGRPFRFGVATALAGCAIGGVAVAAGSGVLPSFGDERPTPASSVSAVATPGPVASPTHSGPGTGSPSWSPGATGTPPVAPPAPGGTSPSPGGTGMPASGGTVGDGGTAPGGDDLAKDSELYRKTVDACRDYRSGHIAKDSRRRLEAAAKGPGRVERFCDQLLGGGSGDGGSAGSEGSGGSSGSGGGEGGTGGKNSGGAGDRSVEGDADGDADGDELEQLPATPPVSWSLTPEPTAVTSPSVSPAPTLSLAAVQAF</sequence>
<name>A0ABY6IAF9_STRPE</name>
<feature type="compositionally biased region" description="Low complexity" evidence="1">
    <location>
        <begin position="153"/>
        <end position="174"/>
    </location>
</feature>
<dbReference type="RefSeq" id="WP_264246770.1">
    <property type="nucleotide sequence ID" value="NZ_CP107567.1"/>
</dbReference>
<protein>
    <recommendedName>
        <fullName evidence="4">Extensin</fullName>
    </recommendedName>
</protein>
<evidence type="ECO:0000256" key="1">
    <source>
        <dbReference type="SAM" id="MobiDB-lite"/>
    </source>
</evidence>
<feature type="compositionally biased region" description="Gly residues" evidence="1">
    <location>
        <begin position="198"/>
        <end position="207"/>
    </location>
</feature>
<evidence type="ECO:0008006" key="4">
    <source>
        <dbReference type="Google" id="ProtNLM"/>
    </source>
</evidence>
<dbReference type="Proteomes" id="UP001163878">
    <property type="component" value="Chromosome"/>
</dbReference>
<reference evidence="2" key="1">
    <citation type="submission" date="2022-10" db="EMBL/GenBank/DDBJ databases">
        <title>Cytochrome P450 Catalyzes Benzene Ring Formation in the Biosynthesis of Trialkyl-Substituted Aromatic Polyketides.</title>
        <authorList>
            <person name="Zhao E."/>
            <person name="Ge H."/>
        </authorList>
    </citation>
    <scope>NUCLEOTIDE SEQUENCE</scope>
    <source>
        <strain evidence="2">NA0869</strain>
    </source>
</reference>
<feature type="compositionally biased region" description="Low complexity" evidence="1">
    <location>
        <begin position="182"/>
        <end position="197"/>
    </location>
</feature>
<feature type="compositionally biased region" description="Gly residues" evidence="1">
    <location>
        <begin position="260"/>
        <end position="297"/>
    </location>
</feature>
<keyword evidence="3" id="KW-1185">Reference proteome</keyword>